<evidence type="ECO:0008006" key="4">
    <source>
        <dbReference type="Google" id="ProtNLM"/>
    </source>
</evidence>
<evidence type="ECO:0000313" key="2">
    <source>
        <dbReference type="EnsemblPlants" id="PAC:32951629.CDS.1"/>
    </source>
</evidence>
<dbReference type="PANTHER" id="PTHR11439:SF463">
    <property type="entry name" value="REVERSE TRANSCRIPTASE TY1_COPIA-TYPE DOMAIN-CONTAINING PROTEIN"/>
    <property type="match status" value="1"/>
</dbReference>
<sequence>MIDLSHVALYLGVEFNKFCNGLFLSQRTYILHIFKEFDIEECIPSPIPMFEGLQLRIKKESSKIDTKIFQKVVGMLIYLINTKSKILFIISVLSKFIHDHRVLLLEAVTHVLQYIKRALVFGIFYAQNKNTLVIGYIDLD</sequence>
<evidence type="ECO:0000313" key="3">
    <source>
        <dbReference type="Proteomes" id="UP000006727"/>
    </source>
</evidence>
<organism evidence="1">
    <name type="scientific">Physcomitrium patens</name>
    <name type="common">Spreading-leaved earth moss</name>
    <name type="synonym">Physcomitrella patens</name>
    <dbReference type="NCBI Taxonomy" id="3218"/>
    <lineage>
        <taxon>Eukaryota</taxon>
        <taxon>Viridiplantae</taxon>
        <taxon>Streptophyta</taxon>
        <taxon>Embryophyta</taxon>
        <taxon>Bryophyta</taxon>
        <taxon>Bryophytina</taxon>
        <taxon>Bryopsida</taxon>
        <taxon>Funariidae</taxon>
        <taxon>Funariales</taxon>
        <taxon>Funariaceae</taxon>
        <taxon>Physcomitrium</taxon>
    </lineage>
</organism>
<reference evidence="1 3" key="1">
    <citation type="journal article" date="2008" name="Science">
        <title>The Physcomitrella genome reveals evolutionary insights into the conquest of land by plants.</title>
        <authorList>
            <person name="Rensing S."/>
            <person name="Lang D."/>
            <person name="Zimmer A."/>
            <person name="Terry A."/>
            <person name="Salamov A."/>
            <person name="Shapiro H."/>
            <person name="Nishiyama T."/>
            <person name="Perroud P.-F."/>
            <person name="Lindquist E."/>
            <person name="Kamisugi Y."/>
            <person name="Tanahashi T."/>
            <person name="Sakakibara K."/>
            <person name="Fujita T."/>
            <person name="Oishi K."/>
            <person name="Shin-I T."/>
            <person name="Kuroki Y."/>
            <person name="Toyoda A."/>
            <person name="Suzuki Y."/>
            <person name="Hashimoto A."/>
            <person name="Yamaguchi K."/>
            <person name="Sugano A."/>
            <person name="Kohara Y."/>
            <person name="Fujiyama A."/>
            <person name="Anterola A."/>
            <person name="Aoki S."/>
            <person name="Ashton N."/>
            <person name="Barbazuk W.B."/>
            <person name="Barker E."/>
            <person name="Bennetzen J."/>
            <person name="Bezanilla M."/>
            <person name="Blankenship R."/>
            <person name="Cho S.H."/>
            <person name="Dutcher S."/>
            <person name="Estelle M."/>
            <person name="Fawcett J.A."/>
            <person name="Gundlach H."/>
            <person name="Hanada K."/>
            <person name="Heyl A."/>
            <person name="Hicks K.A."/>
            <person name="Hugh J."/>
            <person name="Lohr M."/>
            <person name="Mayer K."/>
            <person name="Melkozernov A."/>
            <person name="Murata T."/>
            <person name="Nelson D."/>
            <person name="Pils B."/>
            <person name="Prigge M."/>
            <person name="Reiss B."/>
            <person name="Renner T."/>
            <person name="Rombauts S."/>
            <person name="Rushton P."/>
            <person name="Sanderfoot A."/>
            <person name="Schween G."/>
            <person name="Shiu S.-H."/>
            <person name="Stueber K."/>
            <person name="Theodoulou F.L."/>
            <person name="Tu H."/>
            <person name="Van de Peer Y."/>
            <person name="Verrier P.J."/>
            <person name="Waters E."/>
            <person name="Wood A."/>
            <person name="Yang L."/>
            <person name="Cove D."/>
            <person name="Cuming A."/>
            <person name="Hasebe M."/>
            <person name="Lucas S."/>
            <person name="Mishler D.B."/>
            <person name="Reski R."/>
            <person name="Grigoriev I."/>
            <person name="Quatrano R.S."/>
            <person name="Boore J.L."/>
        </authorList>
    </citation>
    <scope>NUCLEOTIDE SEQUENCE [LARGE SCALE GENOMIC DNA]</scope>
    <source>
        <strain evidence="2 3">cv. Gransden 2004</strain>
    </source>
</reference>
<dbReference type="Proteomes" id="UP000006727">
    <property type="component" value="Chromosome 27"/>
</dbReference>
<dbReference type="EnsemblPlants" id="Pp3c27_2220V3.1">
    <property type="protein sequence ID" value="PAC:32951629.CDS.1"/>
    <property type="gene ID" value="Pp3c27_2220"/>
</dbReference>
<accession>A0A2K1IAB1</accession>
<dbReference type="EMBL" id="ABEU02000027">
    <property type="protein sequence ID" value="PNR26216.1"/>
    <property type="molecule type" value="Genomic_DNA"/>
</dbReference>
<gene>
    <name evidence="1" type="ORF">PHYPA_030790</name>
</gene>
<name>A0A2K1IAB1_PHYPA</name>
<dbReference type="InParanoid" id="A0A2K1IAB1"/>
<dbReference type="AlphaFoldDB" id="A0A2K1IAB1"/>
<dbReference type="Gramene" id="Pp3c27_2220V3.1">
    <property type="protein sequence ID" value="PAC:32951629.CDS.1"/>
    <property type="gene ID" value="Pp3c27_2220"/>
</dbReference>
<reference evidence="1 3" key="2">
    <citation type="journal article" date="2018" name="Plant J.">
        <title>The Physcomitrella patens chromosome-scale assembly reveals moss genome structure and evolution.</title>
        <authorList>
            <person name="Lang D."/>
            <person name="Ullrich K.K."/>
            <person name="Murat F."/>
            <person name="Fuchs J."/>
            <person name="Jenkins J."/>
            <person name="Haas F.B."/>
            <person name="Piednoel M."/>
            <person name="Gundlach H."/>
            <person name="Van Bel M."/>
            <person name="Meyberg R."/>
            <person name="Vives C."/>
            <person name="Morata J."/>
            <person name="Symeonidi A."/>
            <person name="Hiss M."/>
            <person name="Muchero W."/>
            <person name="Kamisugi Y."/>
            <person name="Saleh O."/>
            <person name="Blanc G."/>
            <person name="Decker E.L."/>
            <person name="van Gessel N."/>
            <person name="Grimwood J."/>
            <person name="Hayes R.D."/>
            <person name="Graham S.W."/>
            <person name="Gunter L.E."/>
            <person name="McDaniel S.F."/>
            <person name="Hoernstein S.N.W."/>
            <person name="Larsson A."/>
            <person name="Li F.W."/>
            <person name="Perroud P.F."/>
            <person name="Phillips J."/>
            <person name="Ranjan P."/>
            <person name="Rokshar D.S."/>
            <person name="Rothfels C.J."/>
            <person name="Schneider L."/>
            <person name="Shu S."/>
            <person name="Stevenson D.W."/>
            <person name="Thummler F."/>
            <person name="Tillich M."/>
            <person name="Villarreal Aguilar J.C."/>
            <person name="Widiez T."/>
            <person name="Wong G.K."/>
            <person name="Wymore A."/>
            <person name="Zhang Y."/>
            <person name="Zimmer A.D."/>
            <person name="Quatrano R.S."/>
            <person name="Mayer K.F.X."/>
            <person name="Goodstein D."/>
            <person name="Casacuberta J.M."/>
            <person name="Vandepoele K."/>
            <person name="Reski R."/>
            <person name="Cuming A.C."/>
            <person name="Tuskan G.A."/>
            <person name="Maumus F."/>
            <person name="Salse J."/>
            <person name="Schmutz J."/>
            <person name="Rensing S.A."/>
        </authorList>
    </citation>
    <scope>NUCLEOTIDE SEQUENCE [LARGE SCALE GENOMIC DNA]</scope>
    <source>
        <strain evidence="2 3">cv. Gransden 2004</strain>
    </source>
</reference>
<protein>
    <recommendedName>
        <fullName evidence="4">Reverse transcriptase Ty1/copia-type domain-containing protein</fullName>
    </recommendedName>
</protein>
<reference evidence="2" key="3">
    <citation type="submission" date="2020-12" db="UniProtKB">
        <authorList>
            <consortium name="EnsemblPlants"/>
        </authorList>
    </citation>
    <scope>IDENTIFICATION</scope>
</reference>
<dbReference type="STRING" id="3218.A0A2K1IAB1"/>
<dbReference type="PANTHER" id="PTHR11439">
    <property type="entry name" value="GAG-POL-RELATED RETROTRANSPOSON"/>
    <property type="match status" value="1"/>
</dbReference>
<proteinExistence type="predicted"/>
<evidence type="ECO:0000313" key="1">
    <source>
        <dbReference type="EMBL" id="PNR26216.1"/>
    </source>
</evidence>
<keyword evidence="3" id="KW-1185">Reference proteome</keyword>